<evidence type="ECO:0000256" key="1">
    <source>
        <dbReference type="SAM" id="MobiDB-lite"/>
    </source>
</evidence>
<sequence length="180" mass="19825">MPARSPWLTEPARAPAKRAGHQALTLAALRASCFEFTAPKLEDALGHHMATTWIIGIRGCLVASEQLLGQFEEAEAAGLSHLCLEQGEELHAEARCWAPRTKPLKLAAVSQPAAPPLKSLSDPVPFRTKKLAFFFDGLPPSMRHGNSAKLFLRGWPTKSCSSRSSKRRQRKSECWREASI</sequence>
<gene>
    <name evidence="2" type="ORF">SPIL2461_LOCUS10859</name>
</gene>
<dbReference type="Proteomes" id="UP000649617">
    <property type="component" value="Unassembled WGS sequence"/>
</dbReference>
<organism evidence="2 3">
    <name type="scientific">Symbiodinium pilosum</name>
    <name type="common">Dinoflagellate</name>
    <dbReference type="NCBI Taxonomy" id="2952"/>
    <lineage>
        <taxon>Eukaryota</taxon>
        <taxon>Sar</taxon>
        <taxon>Alveolata</taxon>
        <taxon>Dinophyceae</taxon>
        <taxon>Suessiales</taxon>
        <taxon>Symbiodiniaceae</taxon>
        <taxon>Symbiodinium</taxon>
    </lineage>
</organism>
<reference evidence="2" key="1">
    <citation type="submission" date="2021-02" db="EMBL/GenBank/DDBJ databases">
        <authorList>
            <person name="Dougan E. K."/>
            <person name="Rhodes N."/>
            <person name="Thang M."/>
            <person name="Chan C."/>
        </authorList>
    </citation>
    <scope>NUCLEOTIDE SEQUENCE</scope>
</reference>
<name>A0A812RPI6_SYMPI</name>
<dbReference type="AlphaFoldDB" id="A0A812RPI6"/>
<protein>
    <submittedName>
        <fullName evidence="2">Uncharacterized protein</fullName>
    </submittedName>
</protein>
<evidence type="ECO:0000313" key="3">
    <source>
        <dbReference type="Proteomes" id="UP000649617"/>
    </source>
</evidence>
<feature type="compositionally biased region" description="Basic and acidic residues" evidence="1">
    <location>
        <begin position="171"/>
        <end position="180"/>
    </location>
</feature>
<dbReference type="EMBL" id="CAJNIZ010020802">
    <property type="protein sequence ID" value="CAE7445626.1"/>
    <property type="molecule type" value="Genomic_DNA"/>
</dbReference>
<comment type="caution">
    <text evidence="2">The sequence shown here is derived from an EMBL/GenBank/DDBJ whole genome shotgun (WGS) entry which is preliminary data.</text>
</comment>
<feature type="region of interest" description="Disordered" evidence="1">
    <location>
        <begin position="159"/>
        <end position="180"/>
    </location>
</feature>
<evidence type="ECO:0000313" key="2">
    <source>
        <dbReference type="EMBL" id="CAE7445626.1"/>
    </source>
</evidence>
<keyword evidence="3" id="KW-1185">Reference proteome</keyword>
<accession>A0A812RPI6</accession>
<proteinExistence type="predicted"/>